<dbReference type="EMBL" id="MNUO01000093">
    <property type="protein sequence ID" value="OIN96504.1"/>
    <property type="molecule type" value="Genomic_DNA"/>
</dbReference>
<keyword evidence="4" id="KW-0378">Hydrolase</keyword>
<sequence length="290" mass="33663">MIQSMTGYGQFKVKRNKLSFLIEARSLNSRFLDIIIKMPEGIVQLEDKIKKLVQNRIKRGRINLTINGERNSSNEVQVDVAKAKRYLAIFKMLKNKLKIPGEINLNFLLNFPQIFNLKEKEVVLVEIWPLLKKGIEKALDSLISSRLKEGNNIHQNLLKHITIISNSLKKIDEQIPLTVKYHKEKLERTLKEFLPELNLNHPRLVEELTLFATRVDISEEISRLKSHLQVFADTLNKIGPAGRRFEFIIQEMGREINTLSAKADDFLISSEAIIIKEELEKMREQVQNIE</sequence>
<evidence type="ECO:0000259" key="6">
    <source>
        <dbReference type="Pfam" id="PF03755"/>
    </source>
</evidence>
<evidence type="ECO:0000313" key="9">
    <source>
        <dbReference type="Proteomes" id="UP000182278"/>
    </source>
</evidence>
<dbReference type="InterPro" id="IPR013527">
    <property type="entry name" value="YicC-like_N"/>
</dbReference>
<organism evidence="8 9">
    <name type="scientific">Candidatus Desantisbacteria bacterium CG1_02_38_46</name>
    <dbReference type="NCBI Taxonomy" id="1817893"/>
    <lineage>
        <taxon>Bacteria</taxon>
        <taxon>Candidatus Desantisiibacteriota</taxon>
    </lineage>
</organism>
<evidence type="ECO:0000313" key="8">
    <source>
        <dbReference type="EMBL" id="OIN96504.1"/>
    </source>
</evidence>
<dbReference type="AlphaFoldDB" id="A0A1J4SB28"/>
<gene>
    <name evidence="8" type="ORF">AUJ66_05980</name>
</gene>
<comment type="similarity">
    <text evidence="5">Belongs to the YicC/YloC family.</text>
</comment>
<dbReference type="PANTHER" id="PTHR30636:SF3">
    <property type="entry name" value="UPF0701 PROTEIN YICC"/>
    <property type="match status" value="1"/>
</dbReference>
<dbReference type="InterPro" id="IPR005229">
    <property type="entry name" value="YicC/YloC-like"/>
</dbReference>
<name>A0A1J4SB28_9BACT</name>
<dbReference type="PANTHER" id="PTHR30636">
    <property type="entry name" value="UPF0701 PROTEIN YICC"/>
    <property type="match status" value="1"/>
</dbReference>
<feature type="domain" description="Endoribonuclease YicC-like C-terminal" evidence="7">
    <location>
        <begin position="172"/>
        <end position="290"/>
    </location>
</feature>
<dbReference type="GO" id="GO:0016787">
    <property type="term" value="F:hydrolase activity"/>
    <property type="evidence" value="ECO:0007669"/>
    <property type="project" value="UniProtKB-KW"/>
</dbReference>
<dbReference type="NCBIfam" id="TIGR00255">
    <property type="entry name" value="YicC/YloC family endoribonuclease"/>
    <property type="match status" value="1"/>
</dbReference>
<evidence type="ECO:0000256" key="5">
    <source>
        <dbReference type="ARBA" id="ARBA00035648"/>
    </source>
</evidence>
<dbReference type="GO" id="GO:0004521">
    <property type="term" value="F:RNA endonuclease activity"/>
    <property type="evidence" value="ECO:0007669"/>
    <property type="project" value="InterPro"/>
</dbReference>
<evidence type="ECO:0000256" key="3">
    <source>
        <dbReference type="ARBA" id="ARBA00022759"/>
    </source>
</evidence>
<proteinExistence type="inferred from homology"/>
<dbReference type="Pfam" id="PF03755">
    <property type="entry name" value="YicC-like_N"/>
    <property type="match status" value="1"/>
</dbReference>
<keyword evidence="3" id="KW-0255">Endonuclease</keyword>
<keyword evidence="2" id="KW-0540">Nuclease</keyword>
<reference evidence="8 9" key="1">
    <citation type="journal article" date="2016" name="Environ. Microbiol.">
        <title>Genomic resolution of a cold subsurface aquifer community provides metabolic insights for novel microbes adapted to high CO concentrations.</title>
        <authorList>
            <person name="Probst A.J."/>
            <person name="Castelle C.J."/>
            <person name="Singh A."/>
            <person name="Brown C.T."/>
            <person name="Anantharaman K."/>
            <person name="Sharon I."/>
            <person name="Hug L.A."/>
            <person name="Burstein D."/>
            <person name="Emerson J.B."/>
            <person name="Thomas B.C."/>
            <person name="Banfield J.F."/>
        </authorList>
    </citation>
    <scope>NUCLEOTIDE SEQUENCE [LARGE SCALE GENOMIC DNA]</scope>
    <source>
        <strain evidence="8">CG1_02_38_46</strain>
    </source>
</reference>
<feature type="domain" description="Endoribonuclease YicC-like N-terminal" evidence="6">
    <location>
        <begin position="2"/>
        <end position="154"/>
    </location>
</feature>
<evidence type="ECO:0000256" key="4">
    <source>
        <dbReference type="ARBA" id="ARBA00022801"/>
    </source>
</evidence>
<accession>A0A1J4SB28</accession>
<protein>
    <submittedName>
        <fullName evidence="8">YicC family protein</fullName>
    </submittedName>
</protein>
<dbReference type="Proteomes" id="UP000182278">
    <property type="component" value="Unassembled WGS sequence"/>
</dbReference>
<dbReference type="InterPro" id="IPR013551">
    <property type="entry name" value="YicC-like_C"/>
</dbReference>
<evidence type="ECO:0000259" key="7">
    <source>
        <dbReference type="Pfam" id="PF08340"/>
    </source>
</evidence>
<comment type="cofactor">
    <cofactor evidence="1">
        <name>a divalent metal cation</name>
        <dbReference type="ChEBI" id="CHEBI:60240"/>
    </cofactor>
</comment>
<evidence type="ECO:0000256" key="1">
    <source>
        <dbReference type="ARBA" id="ARBA00001968"/>
    </source>
</evidence>
<dbReference type="STRING" id="1817893.AUJ66_05980"/>
<dbReference type="Pfam" id="PF08340">
    <property type="entry name" value="YicC-like_C"/>
    <property type="match status" value="1"/>
</dbReference>
<evidence type="ECO:0000256" key="2">
    <source>
        <dbReference type="ARBA" id="ARBA00022722"/>
    </source>
</evidence>
<comment type="caution">
    <text evidence="8">The sequence shown here is derived from an EMBL/GenBank/DDBJ whole genome shotgun (WGS) entry which is preliminary data.</text>
</comment>